<dbReference type="Proteomes" id="UP000471465">
    <property type="component" value="Unassembled WGS sequence"/>
</dbReference>
<dbReference type="InterPro" id="IPR012337">
    <property type="entry name" value="RNaseH-like_sf"/>
</dbReference>
<comment type="caution">
    <text evidence="2">The sequence shown here is derived from an EMBL/GenBank/DDBJ whole genome shotgun (WGS) entry which is preliminary data.</text>
</comment>
<evidence type="ECO:0000313" key="2">
    <source>
        <dbReference type="EMBL" id="KAF0568086.1"/>
    </source>
</evidence>
<feature type="domain" description="Integrase catalytic" evidence="1">
    <location>
        <begin position="88"/>
        <end position="247"/>
    </location>
</feature>
<dbReference type="AlphaFoldDB" id="A0A6N7BYE9"/>
<name>A0A6N7BYE9_9GAMM</name>
<dbReference type="PANTHER" id="PTHR47515:SF2">
    <property type="entry name" value="INTEGRASE CORE DOMAIN PROTEIN"/>
    <property type="match status" value="1"/>
</dbReference>
<evidence type="ECO:0000313" key="3">
    <source>
        <dbReference type="Proteomes" id="UP000471465"/>
    </source>
</evidence>
<dbReference type="Pfam" id="PF13683">
    <property type="entry name" value="rve_3"/>
    <property type="match status" value="1"/>
</dbReference>
<dbReference type="Gene3D" id="3.30.420.10">
    <property type="entry name" value="Ribonuclease H-like superfamily/Ribonuclease H"/>
    <property type="match status" value="1"/>
</dbReference>
<dbReference type="GO" id="GO:0003676">
    <property type="term" value="F:nucleic acid binding"/>
    <property type="evidence" value="ECO:0007669"/>
    <property type="project" value="InterPro"/>
</dbReference>
<gene>
    <name evidence="2" type="ORF">FQV37_1422</name>
</gene>
<keyword evidence="3" id="KW-1185">Reference proteome</keyword>
<reference evidence="2 3" key="1">
    <citation type="submission" date="2019-09" db="EMBL/GenBank/DDBJ databases">
        <title>Draft genome sequence of Psychrobacter nivimaris LAMA 639, in search for biotechnological relevant genes.</title>
        <authorList>
            <person name="Lima A.O.S."/>
            <person name="Staloch B.E.K."/>
            <person name="Freitas R.C."/>
            <person name="Niero H."/>
            <person name="Silva M.A.C."/>
        </authorList>
    </citation>
    <scope>NUCLEOTIDE SEQUENCE [LARGE SCALE GENOMIC DNA]</scope>
    <source>
        <strain evidence="2 3">LAMA 639</strain>
    </source>
</reference>
<proteinExistence type="predicted"/>
<accession>A0A6N7BYE9</accession>
<sequence length="247" mass="29222">MACHYLEERFISIRRACHIFNISVTCYYHKSVASDENKLIADLLIDLTQKNKNWGFGLCFLSLYNFLGLPYNHKRVVYRIYCDLELNLRIKPKRRIKRDKPIPLAVPDSINQSWSMDFMPDALTVEIDFSLPAQRVIRGLNQLIEYRGKPDQVRCDNGPEYISNALKDWALEQDIAIRYIEPGHPQQNAYVERYNRTMRYDWLNQELFTTLAQVREQAEHWLYHYNNERPNMGNGGFTPMQKLFHAA</sequence>
<dbReference type="InterPro" id="IPR001584">
    <property type="entry name" value="Integrase_cat-core"/>
</dbReference>
<dbReference type="PANTHER" id="PTHR47515">
    <property type="entry name" value="LOW CALCIUM RESPONSE LOCUS PROTEIN T"/>
    <property type="match status" value="1"/>
</dbReference>
<dbReference type="PROSITE" id="PS50994">
    <property type="entry name" value="INTEGRASE"/>
    <property type="match status" value="1"/>
</dbReference>
<dbReference type="EMBL" id="VZIZ01000026">
    <property type="protein sequence ID" value="KAF0568086.1"/>
    <property type="molecule type" value="Genomic_DNA"/>
</dbReference>
<organism evidence="2 3">
    <name type="scientific">Psychrobacter nivimaris</name>
    <dbReference type="NCBI Taxonomy" id="281738"/>
    <lineage>
        <taxon>Bacteria</taxon>
        <taxon>Pseudomonadati</taxon>
        <taxon>Pseudomonadota</taxon>
        <taxon>Gammaproteobacteria</taxon>
        <taxon>Moraxellales</taxon>
        <taxon>Moraxellaceae</taxon>
        <taxon>Psychrobacter</taxon>
    </lineage>
</organism>
<dbReference type="GO" id="GO:0015074">
    <property type="term" value="P:DNA integration"/>
    <property type="evidence" value="ECO:0007669"/>
    <property type="project" value="InterPro"/>
</dbReference>
<protein>
    <submittedName>
        <fullName evidence="2">Mobile element protein</fullName>
    </submittedName>
</protein>
<dbReference type="SUPFAM" id="SSF53098">
    <property type="entry name" value="Ribonuclease H-like"/>
    <property type="match status" value="1"/>
</dbReference>
<dbReference type="InterPro" id="IPR036397">
    <property type="entry name" value="RNaseH_sf"/>
</dbReference>
<evidence type="ECO:0000259" key="1">
    <source>
        <dbReference type="PROSITE" id="PS50994"/>
    </source>
</evidence>